<accession>A0ABS9H1U2</accession>
<organism evidence="1 2">
    <name type="scientific">Pseudalkalibacillus berkeleyi</name>
    <dbReference type="NCBI Taxonomy" id="1069813"/>
    <lineage>
        <taxon>Bacteria</taxon>
        <taxon>Bacillati</taxon>
        <taxon>Bacillota</taxon>
        <taxon>Bacilli</taxon>
        <taxon>Bacillales</taxon>
        <taxon>Fictibacillaceae</taxon>
        <taxon>Pseudalkalibacillus</taxon>
    </lineage>
</organism>
<dbReference type="Pfam" id="PF09148">
    <property type="entry name" value="DUF1934"/>
    <property type="match status" value="1"/>
</dbReference>
<comment type="caution">
    <text evidence="1">The sequence shown here is derived from an EMBL/GenBank/DDBJ whole genome shotgun (WGS) entry which is preliminary data.</text>
</comment>
<name>A0ABS9H1U2_9BACL</name>
<sequence length="145" mass="16409">MDAKSIPVKVSLHTKVTDAGETDHTELHSDGTLFEKSDAVYLRYDEVMNENDKVQTTIKIKQEDVTIIRSGAVSMKQWFAANTLKEGTYESPYGPIQIATKTDSLDFNWHDGTREGKLTLNYRVLFQGEEAGYHELIIRLKGEKA</sequence>
<dbReference type="Gene3D" id="2.40.128.20">
    <property type="match status" value="1"/>
</dbReference>
<dbReference type="EMBL" id="JAKIJS010000001">
    <property type="protein sequence ID" value="MCF6138949.1"/>
    <property type="molecule type" value="Genomic_DNA"/>
</dbReference>
<dbReference type="InterPro" id="IPR015231">
    <property type="entry name" value="DUF1934"/>
</dbReference>
<dbReference type="Proteomes" id="UP001649381">
    <property type="component" value="Unassembled WGS sequence"/>
</dbReference>
<proteinExistence type="predicted"/>
<dbReference type="SUPFAM" id="SSF50814">
    <property type="entry name" value="Lipocalins"/>
    <property type="match status" value="1"/>
</dbReference>
<protein>
    <submittedName>
        <fullName evidence="1">DUF1934 domain-containing protein</fullName>
    </submittedName>
</protein>
<reference evidence="1 2" key="1">
    <citation type="submission" date="2022-01" db="EMBL/GenBank/DDBJ databases">
        <title>Alkalihalobacillus sp. EGI L200015, a novel bacterium isolated from a salt lake sediment.</title>
        <authorList>
            <person name="Gao L."/>
            <person name="Fang B.-Z."/>
            <person name="Li W.-J."/>
        </authorList>
    </citation>
    <scope>NUCLEOTIDE SEQUENCE [LARGE SCALE GENOMIC DNA]</scope>
    <source>
        <strain evidence="1 2">KCTC 12718</strain>
    </source>
</reference>
<evidence type="ECO:0000313" key="1">
    <source>
        <dbReference type="EMBL" id="MCF6138949.1"/>
    </source>
</evidence>
<gene>
    <name evidence="1" type="ORF">L2716_14515</name>
</gene>
<dbReference type="InterPro" id="IPR012674">
    <property type="entry name" value="Calycin"/>
</dbReference>
<dbReference type="RefSeq" id="WP_236337534.1">
    <property type="nucleotide sequence ID" value="NZ_JAKIJS010000001.1"/>
</dbReference>
<evidence type="ECO:0000313" key="2">
    <source>
        <dbReference type="Proteomes" id="UP001649381"/>
    </source>
</evidence>
<keyword evidence="2" id="KW-1185">Reference proteome</keyword>